<dbReference type="InterPro" id="IPR001135">
    <property type="entry name" value="NADH_Q_OxRdtase_suD"/>
</dbReference>
<dbReference type="InterPro" id="IPR029014">
    <property type="entry name" value="NiFe-Hase_large"/>
</dbReference>
<dbReference type="SUPFAM" id="SSF56762">
    <property type="entry name" value="HydB/Nqo4-like"/>
    <property type="match status" value="1"/>
</dbReference>
<dbReference type="Gene3D" id="1.10.645.10">
    <property type="entry name" value="Cytochrome-c3 Hydrogenase, chain B"/>
    <property type="match status" value="1"/>
</dbReference>
<dbReference type="Pfam" id="PF00346">
    <property type="entry name" value="Complex1_49kDa"/>
    <property type="match status" value="1"/>
</dbReference>
<protein>
    <submittedName>
        <fullName evidence="3">Carbon monoxide-induced hydrogenase</fullName>
    </submittedName>
</protein>
<evidence type="ECO:0000259" key="2">
    <source>
        <dbReference type="Pfam" id="PF00346"/>
    </source>
</evidence>
<feature type="domain" description="NADH-quinone oxidoreductase subunit D" evidence="2">
    <location>
        <begin position="126"/>
        <end position="283"/>
    </location>
</feature>
<dbReference type="Proteomes" id="UP000306825">
    <property type="component" value="Chromosome"/>
</dbReference>
<organism evidence="3 4">
    <name type="scientific">Caminibacter mediatlanticus TB-2</name>
    <dbReference type="NCBI Taxonomy" id="391592"/>
    <lineage>
        <taxon>Bacteria</taxon>
        <taxon>Pseudomonadati</taxon>
        <taxon>Campylobacterota</taxon>
        <taxon>Epsilonproteobacteria</taxon>
        <taxon>Nautiliales</taxon>
        <taxon>Nautiliaceae</taxon>
        <taxon>Caminibacter</taxon>
    </lineage>
</organism>
<sequence>MKKINIGPFLASLEEPIYFKLDVDDNEIVRDVEIVNGFVHRGLEALTMQKNFFQNLILTERLCALCSNNHPFSYCLALEKIAEIEVSKRADYLRVIADEVKRIASNMFNLSMLAHLVHDYELMRDTMDTREIMQDLKETIWGNRMDLSAVTIGGVKYNLDKQKSEFILNSLEKIEPLVDKLFERFCNSEKIKKTKGIGVLTKQQALEFGVSGPVARGSGINNDVRVKAPYAAYDELEVRVDLESDGDVYSRMKVRWYDIKNAIKILKNAINNLPSGPIHLEKRPHIPAGEATVRTEAPRGELIYYVKTDGGQKPKRMRWRVPTYMNFQALEEMIKGNRASDVVLILNSIDPCVSCTDR</sequence>
<dbReference type="RefSeq" id="WP_138323601.1">
    <property type="nucleotide sequence ID" value="NZ_CP040463.1"/>
</dbReference>
<keyword evidence="4" id="KW-1185">Reference proteome</keyword>
<evidence type="ECO:0000313" key="3">
    <source>
        <dbReference type="EMBL" id="QCT94928.1"/>
    </source>
</evidence>
<gene>
    <name evidence="3" type="ORF">FE773_06925</name>
</gene>
<keyword evidence="1" id="KW-0560">Oxidoreductase</keyword>
<name>A0ABX5V9K0_9BACT</name>
<dbReference type="PANTHER" id="PTHR43485">
    <property type="entry name" value="HYDROGENASE-4 COMPONENT G"/>
    <property type="match status" value="1"/>
</dbReference>
<proteinExistence type="predicted"/>
<evidence type="ECO:0000313" key="4">
    <source>
        <dbReference type="Proteomes" id="UP000306825"/>
    </source>
</evidence>
<accession>A0ABX5V9K0</accession>
<evidence type="ECO:0000256" key="1">
    <source>
        <dbReference type="ARBA" id="ARBA00023002"/>
    </source>
</evidence>
<dbReference type="PANTHER" id="PTHR43485:SF1">
    <property type="entry name" value="FORMATE HYDROGENLYASE SUBUNIT 5-RELATED"/>
    <property type="match status" value="1"/>
</dbReference>
<reference evidence="3 4" key="1">
    <citation type="submission" date="2019-05" db="EMBL/GenBank/DDBJ databases">
        <title>A comparative analysis of the Nautiliaceae.</title>
        <authorList>
            <person name="Grosche A."/>
            <person name="Smedile F."/>
            <person name="Vetriani C."/>
        </authorList>
    </citation>
    <scope>NUCLEOTIDE SEQUENCE [LARGE SCALE GENOMIC DNA]</scope>
    <source>
        <strain evidence="3 4">TB-2</strain>
    </source>
</reference>
<dbReference type="EMBL" id="CP040463">
    <property type="protein sequence ID" value="QCT94928.1"/>
    <property type="molecule type" value="Genomic_DNA"/>
</dbReference>
<dbReference type="InterPro" id="IPR052197">
    <property type="entry name" value="ComplexI_49kDa-like"/>
</dbReference>